<feature type="region of interest" description="Disordered" evidence="3">
    <location>
        <begin position="1"/>
        <end position="131"/>
    </location>
</feature>
<reference evidence="6" key="1">
    <citation type="submission" date="2018-07" db="EMBL/GenBank/DDBJ databases">
        <title>Streptacidiphilus bronchialis DSM 106435 chromosome.</title>
        <authorList>
            <person name="Batra D."/>
            <person name="Gulvik C.A."/>
        </authorList>
    </citation>
    <scope>NUCLEOTIDE SEQUENCE [LARGE SCALE GENOMIC DNA]</scope>
    <source>
        <strain evidence="6">DSM 106435</strain>
    </source>
</reference>
<feature type="domain" description="Luciferase-like" evidence="4">
    <location>
        <begin position="138"/>
        <end position="448"/>
    </location>
</feature>
<dbReference type="Proteomes" id="UP000249340">
    <property type="component" value="Chromosome"/>
</dbReference>
<feature type="compositionally biased region" description="Basic residues" evidence="3">
    <location>
        <begin position="71"/>
        <end position="81"/>
    </location>
</feature>
<dbReference type="PANTHER" id="PTHR30137:SF8">
    <property type="entry name" value="BLR5498 PROTEIN"/>
    <property type="match status" value="1"/>
</dbReference>
<evidence type="ECO:0000259" key="4">
    <source>
        <dbReference type="Pfam" id="PF00296"/>
    </source>
</evidence>
<dbReference type="InterPro" id="IPR011251">
    <property type="entry name" value="Luciferase-like_dom"/>
</dbReference>
<keyword evidence="1" id="KW-0560">Oxidoreductase</keyword>
<feature type="compositionally biased region" description="Basic residues" evidence="3">
    <location>
        <begin position="88"/>
        <end position="118"/>
    </location>
</feature>
<dbReference type="AlphaFoldDB" id="A0A345SS33"/>
<protein>
    <submittedName>
        <fullName evidence="5">LLM class flavin-dependent oxidoreductase</fullName>
    </submittedName>
</protein>
<dbReference type="InterPro" id="IPR050766">
    <property type="entry name" value="Bact_Lucif_Oxidored"/>
</dbReference>
<sequence>MRRRGDRRAGGEPGAVRLRSAPRGGGAGPHPGPPRPDRRRPAAHPRGGAVRGGVQPGRPVHHALQPDRPGRRAVRRLRARPRPGLAHRVPRPPRRDRHRPGPGRRRAAPLRRRLHRRPAPALTPYPLPTPLPPEDTVRFGLSFLPDSTPATKAPTAYYDEVLELARYGDQAGFDYVKMTEHYLHPYGGYCPSPLTFLTAVAAQTRNIRLITGCVLPVFHHPVQLASLIAMVDAISNGRLEIGFARAYLPHEFVSFDVPMDGSRARFEATVAAVHRLLTEEKVSEETPFFTLRDATVLPRPTQQPRPPFWIAAVQTPASFRRIGELGYGLLITPTGRDFDTSMVELYRESFAAHHPGERARVMASMPLVVADTDQEARAIADPHLNRYLQVWGSALESWDETVSSDYAQYTGLAASIRTLTAKDLRANGSAIVGSPEHVVEQIGRFQERTHADGLLWQADFGDFGGAAAMRSTELFADKVRPHFPAVAQ</sequence>
<name>A0A345SS33_9ACTN</name>
<dbReference type="KEGG" id="stri:C7M71_002670"/>
<evidence type="ECO:0000256" key="1">
    <source>
        <dbReference type="ARBA" id="ARBA00023002"/>
    </source>
</evidence>
<dbReference type="GO" id="GO:0016705">
    <property type="term" value="F:oxidoreductase activity, acting on paired donors, with incorporation or reduction of molecular oxygen"/>
    <property type="evidence" value="ECO:0007669"/>
    <property type="project" value="InterPro"/>
</dbReference>
<dbReference type="Gene3D" id="3.20.20.30">
    <property type="entry name" value="Luciferase-like domain"/>
    <property type="match status" value="1"/>
</dbReference>
<evidence type="ECO:0000256" key="2">
    <source>
        <dbReference type="ARBA" id="ARBA00023033"/>
    </source>
</evidence>
<gene>
    <name evidence="5" type="ORF">C7M71_002670</name>
</gene>
<keyword evidence="6" id="KW-1185">Reference proteome</keyword>
<accession>A0A345SS33</accession>
<evidence type="ECO:0000313" key="6">
    <source>
        <dbReference type="Proteomes" id="UP000249340"/>
    </source>
</evidence>
<dbReference type="InterPro" id="IPR036661">
    <property type="entry name" value="Luciferase-like_sf"/>
</dbReference>
<keyword evidence="2" id="KW-0503">Monooxygenase</keyword>
<dbReference type="GO" id="GO:0004497">
    <property type="term" value="F:monooxygenase activity"/>
    <property type="evidence" value="ECO:0007669"/>
    <property type="project" value="UniProtKB-KW"/>
</dbReference>
<dbReference type="OrthoDB" id="7903015at2"/>
<organism evidence="5 6">
    <name type="scientific">Peterkaempfera bronchialis</name>
    <dbReference type="NCBI Taxonomy" id="2126346"/>
    <lineage>
        <taxon>Bacteria</taxon>
        <taxon>Bacillati</taxon>
        <taxon>Actinomycetota</taxon>
        <taxon>Actinomycetes</taxon>
        <taxon>Kitasatosporales</taxon>
        <taxon>Streptomycetaceae</taxon>
        <taxon>Peterkaempfera</taxon>
    </lineage>
</organism>
<dbReference type="PANTHER" id="PTHR30137">
    <property type="entry name" value="LUCIFERASE-LIKE MONOOXYGENASE"/>
    <property type="match status" value="1"/>
</dbReference>
<proteinExistence type="predicted"/>
<feature type="compositionally biased region" description="Pro residues" evidence="3">
    <location>
        <begin position="121"/>
        <end position="131"/>
    </location>
</feature>
<dbReference type="SUPFAM" id="SSF51679">
    <property type="entry name" value="Bacterial luciferase-like"/>
    <property type="match status" value="1"/>
</dbReference>
<evidence type="ECO:0000256" key="3">
    <source>
        <dbReference type="SAM" id="MobiDB-lite"/>
    </source>
</evidence>
<dbReference type="GO" id="GO:0005829">
    <property type="term" value="C:cytosol"/>
    <property type="evidence" value="ECO:0007669"/>
    <property type="project" value="TreeGrafter"/>
</dbReference>
<evidence type="ECO:0000313" key="5">
    <source>
        <dbReference type="EMBL" id="AXI76538.1"/>
    </source>
</evidence>
<dbReference type="Pfam" id="PF00296">
    <property type="entry name" value="Bac_luciferase"/>
    <property type="match status" value="1"/>
</dbReference>
<dbReference type="EMBL" id="CP031264">
    <property type="protein sequence ID" value="AXI76538.1"/>
    <property type="molecule type" value="Genomic_DNA"/>
</dbReference>